<feature type="domain" description="POPDC1-3" evidence="7">
    <location>
        <begin position="83"/>
        <end position="283"/>
    </location>
</feature>
<protein>
    <recommendedName>
        <fullName evidence="7">POPDC1-3 domain-containing protein</fullName>
    </recommendedName>
</protein>
<evidence type="ECO:0000256" key="2">
    <source>
        <dbReference type="ARBA" id="ARBA00007146"/>
    </source>
</evidence>
<dbReference type="GO" id="GO:0007507">
    <property type="term" value="P:heart development"/>
    <property type="evidence" value="ECO:0007669"/>
    <property type="project" value="TreeGrafter"/>
</dbReference>
<dbReference type="EMBL" id="HACA01004885">
    <property type="protein sequence ID" value="CDW22246.1"/>
    <property type="molecule type" value="Transcribed_RNA"/>
</dbReference>
<evidence type="ECO:0000256" key="4">
    <source>
        <dbReference type="ARBA" id="ARBA00022989"/>
    </source>
</evidence>
<feature type="transmembrane region" description="Helical" evidence="6">
    <location>
        <begin position="58"/>
        <end position="77"/>
    </location>
</feature>
<evidence type="ECO:0000256" key="5">
    <source>
        <dbReference type="ARBA" id="ARBA00023136"/>
    </source>
</evidence>
<dbReference type="PANTHER" id="PTHR12101">
    <property type="entry name" value="POPEYE DOMAIN CONTAINING PROTEIN"/>
    <property type="match status" value="1"/>
</dbReference>
<dbReference type="GO" id="GO:0051146">
    <property type="term" value="P:striated muscle cell differentiation"/>
    <property type="evidence" value="ECO:0007669"/>
    <property type="project" value="TreeGrafter"/>
</dbReference>
<dbReference type="InterPro" id="IPR018490">
    <property type="entry name" value="cNMP-bd_dom_sf"/>
</dbReference>
<dbReference type="AlphaFoldDB" id="A0A0K2T9U4"/>
<comment type="subcellular location">
    <subcellularLocation>
        <location evidence="1">Membrane</location>
        <topology evidence="1">Multi-pass membrane protein</topology>
    </subcellularLocation>
</comment>
<keyword evidence="5 6" id="KW-0472">Membrane</keyword>
<dbReference type="Pfam" id="PF04831">
    <property type="entry name" value="POPDC1-3"/>
    <property type="match status" value="1"/>
</dbReference>
<feature type="transmembrane region" description="Helical" evidence="6">
    <location>
        <begin position="115"/>
        <end position="132"/>
    </location>
</feature>
<proteinExistence type="inferred from homology"/>
<dbReference type="OrthoDB" id="425611at2759"/>
<comment type="similarity">
    <text evidence="2">Belongs to the popeye family.</text>
</comment>
<dbReference type="InterPro" id="IPR014710">
    <property type="entry name" value="RmlC-like_jellyroll"/>
</dbReference>
<sequence length="342" mass="39144">EDFNDSFSSLYLQNTSIDTLDYLQNNESTTYLDDNGFIVIKNNDTSDFKTKNNVFFHLYQSFIFLSVILPWIATAFTLRSHNHTYSKDLYALCSLLFAHICGIIWALVPLILTEALVWMIIIFVICALRIFYTCYQLKPILFDPEIEEVYVKLFKPLRLSAKQFHNILKCMRGIVSLTPGEELVTEKVTRVDSLSLVLSGRLLVTQCGKPLHFVLPHQFIDSPEWFGVTTDEFFQISATALEDSRILIWHRDRLKLTLMKNQFLQTVFEHIIGRDVVKKLTQSQQEDDVNSVKFVIESDDIESEKPWYAAKTANNGGSRCSSNGTVINGVTSKLLINPMEGS</sequence>
<organism evidence="8">
    <name type="scientific">Lepeophtheirus salmonis</name>
    <name type="common">Salmon louse</name>
    <name type="synonym">Caligus salmonis</name>
    <dbReference type="NCBI Taxonomy" id="72036"/>
    <lineage>
        <taxon>Eukaryota</taxon>
        <taxon>Metazoa</taxon>
        <taxon>Ecdysozoa</taxon>
        <taxon>Arthropoda</taxon>
        <taxon>Crustacea</taxon>
        <taxon>Multicrustacea</taxon>
        <taxon>Hexanauplia</taxon>
        <taxon>Copepoda</taxon>
        <taxon>Siphonostomatoida</taxon>
        <taxon>Caligidae</taxon>
        <taxon>Lepeophtheirus</taxon>
    </lineage>
</organism>
<accession>A0A0K2T9U4</accession>
<keyword evidence="3 6" id="KW-0812">Transmembrane</keyword>
<dbReference type="SUPFAM" id="SSF51206">
    <property type="entry name" value="cAMP-binding domain-like"/>
    <property type="match status" value="1"/>
</dbReference>
<dbReference type="GO" id="GO:0042391">
    <property type="term" value="P:regulation of membrane potential"/>
    <property type="evidence" value="ECO:0007669"/>
    <property type="project" value="TreeGrafter"/>
</dbReference>
<feature type="non-terminal residue" evidence="8">
    <location>
        <position position="1"/>
    </location>
</feature>
<dbReference type="Gene3D" id="2.60.120.10">
    <property type="entry name" value="Jelly Rolls"/>
    <property type="match status" value="1"/>
</dbReference>
<dbReference type="PANTHER" id="PTHR12101:SF1">
    <property type="entry name" value="BVES"/>
    <property type="match status" value="1"/>
</dbReference>
<dbReference type="GO" id="GO:0030552">
    <property type="term" value="F:cAMP binding"/>
    <property type="evidence" value="ECO:0007669"/>
    <property type="project" value="TreeGrafter"/>
</dbReference>
<evidence type="ECO:0000256" key="6">
    <source>
        <dbReference type="SAM" id="Phobius"/>
    </source>
</evidence>
<name>A0A0K2T9U4_LEPSM</name>
<feature type="transmembrane region" description="Helical" evidence="6">
    <location>
        <begin position="89"/>
        <end position="109"/>
    </location>
</feature>
<dbReference type="InterPro" id="IPR055272">
    <property type="entry name" value="POPDC1-3_dom"/>
</dbReference>
<reference evidence="8" key="1">
    <citation type="submission" date="2014-05" db="EMBL/GenBank/DDBJ databases">
        <authorList>
            <person name="Chronopoulou M."/>
        </authorList>
    </citation>
    <scope>NUCLEOTIDE SEQUENCE</scope>
    <source>
        <tissue evidence="8">Whole organism</tissue>
    </source>
</reference>
<dbReference type="GO" id="GO:0042383">
    <property type="term" value="C:sarcolemma"/>
    <property type="evidence" value="ECO:0007669"/>
    <property type="project" value="TreeGrafter"/>
</dbReference>
<evidence type="ECO:0000256" key="1">
    <source>
        <dbReference type="ARBA" id="ARBA00004141"/>
    </source>
</evidence>
<evidence type="ECO:0000313" key="8">
    <source>
        <dbReference type="EMBL" id="CDW22246.1"/>
    </source>
</evidence>
<evidence type="ECO:0000259" key="7">
    <source>
        <dbReference type="Pfam" id="PF04831"/>
    </source>
</evidence>
<evidence type="ECO:0000256" key="3">
    <source>
        <dbReference type="ARBA" id="ARBA00022692"/>
    </source>
</evidence>
<dbReference type="InterPro" id="IPR006916">
    <property type="entry name" value="POPDC1-3"/>
</dbReference>
<keyword evidence="4 6" id="KW-1133">Transmembrane helix</keyword>